<dbReference type="Proteomes" id="UP001174136">
    <property type="component" value="Unassembled WGS sequence"/>
</dbReference>
<dbReference type="PANTHER" id="PTHR46501:SF6">
    <property type="entry name" value="SI:CH73-95L15.5"/>
    <property type="match status" value="1"/>
</dbReference>
<proteinExistence type="predicted"/>
<feature type="region of interest" description="Disordered" evidence="2">
    <location>
        <begin position="346"/>
        <end position="376"/>
    </location>
</feature>
<dbReference type="GO" id="GO:0005813">
    <property type="term" value="C:centrosome"/>
    <property type="evidence" value="ECO:0007669"/>
    <property type="project" value="TreeGrafter"/>
</dbReference>
<feature type="region of interest" description="Disordered" evidence="2">
    <location>
        <begin position="604"/>
        <end position="640"/>
    </location>
</feature>
<organism evidence="4 5">
    <name type="scientific">Merluccius polli</name>
    <name type="common">Benguela hake</name>
    <name type="synonym">Merluccius cadenati</name>
    <dbReference type="NCBI Taxonomy" id="89951"/>
    <lineage>
        <taxon>Eukaryota</taxon>
        <taxon>Metazoa</taxon>
        <taxon>Chordata</taxon>
        <taxon>Craniata</taxon>
        <taxon>Vertebrata</taxon>
        <taxon>Euteleostomi</taxon>
        <taxon>Actinopterygii</taxon>
        <taxon>Neopterygii</taxon>
        <taxon>Teleostei</taxon>
        <taxon>Neoteleostei</taxon>
        <taxon>Acanthomorphata</taxon>
        <taxon>Zeiogadaria</taxon>
        <taxon>Gadariae</taxon>
        <taxon>Gadiformes</taxon>
        <taxon>Gadoidei</taxon>
        <taxon>Merlucciidae</taxon>
        <taxon>Merluccius</taxon>
    </lineage>
</organism>
<feature type="domain" description="Short myomegalin-like EB1 binding protein N-terminal" evidence="3">
    <location>
        <begin position="174"/>
        <end position="236"/>
    </location>
</feature>
<feature type="region of interest" description="Disordered" evidence="2">
    <location>
        <begin position="30"/>
        <end position="59"/>
    </location>
</feature>
<dbReference type="GO" id="GO:0090063">
    <property type="term" value="P:positive regulation of microtubule nucleation"/>
    <property type="evidence" value="ECO:0007669"/>
    <property type="project" value="TreeGrafter"/>
</dbReference>
<dbReference type="AlphaFoldDB" id="A0AA47P922"/>
<feature type="compositionally biased region" description="Basic and acidic residues" evidence="2">
    <location>
        <begin position="614"/>
        <end position="640"/>
    </location>
</feature>
<dbReference type="PANTHER" id="PTHR46501">
    <property type="entry name" value="MYOMEGALIN"/>
    <property type="match status" value="1"/>
</dbReference>
<keyword evidence="1" id="KW-0175">Coiled coil</keyword>
<dbReference type="GO" id="GO:0005794">
    <property type="term" value="C:Golgi apparatus"/>
    <property type="evidence" value="ECO:0007669"/>
    <property type="project" value="TreeGrafter"/>
</dbReference>
<name>A0AA47P922_MERPO</name>
<gene>
    <name evidence="4" type="ORF">N1851_002016</name>
</gene>
<dbReference type="Pfam" id="PF18615">
    <property type="entry name" value="SMYLE_N"/>
    <property type="match status" value="1"/>
</dbReference>
<accession>A0AA47P922</accession>
<dbReference type="GO" id="GO:0060090">
    <property type="term" value="F:molecular adaptor activity"/>
    <property type="evidence" value="ECO:0007669"/>
    <property type="project" value="TreeGrafter"/>
</dbReference>
<dbReference type="EMBL" id="JAOPHQ010000283">
    <property type="protein sequence ID" value="KAK0155536.1"/>
    <property type="molecule type" value="Genomic_DNA"/>
</dbReference>
<dbReference type="GO" id="GO:0007098">
    <property type="term" value="P:centrosome cycle"/>
    <property type="evidence" value="ECO:0007669"/>
    <property type="project" value="TreeGrafter"/>
</dbReference>
<evidence type="ECO:0000256" key="1">
    <source>
        <dbReference type="SAM" id="Coils"/>
    </source>
</evidence>
<comment type="caution">
    <text evidence="4">The sequence shown here is derived from an EMBL/GenBank/DDBJ whole genome shotgun (WGS) entry which is preliminary data.</text>
</comment>
<evidence type="ECO:0000313" key="4">
    <source>
        <dbReference type="EMBL" id="KAK0155536.1"/>
    </source>
</evidence>
<evidence type="ECO:0000259" key="3">
    <source>
        <dbReference type="Pfam" id="PF18615"/>
    </source>
</evidence>
<feature type="compositionally biased region" description="Low complexity" evidence="2">
    <location>
        <begin position="42"/>
        <end position="59"/>
    </location>
</feature>
<feature type="region of interest" description="Disordered" evidence="2">
    <location>
        <begin position="262"/>
        <end position="292"/>
    </location>
</feature>
<keyword evidence="5" id="KW-1185">Reference proteome</keyword>
<dbReference type="InterPro" id="IPR040947">
    <property type="entry name" value="SMYLE_N"/>
</dbReference>
<feature type="coiled-coil region" evidence="1">
    <location>
        <begin position="477"/>
        <end position="508"/>
    </location>
</feature>
<reference evidence="4" key="1">
    <citation type="journal article" date="2023" name="Front. Mar. Sci.">
        <title>A new Merluccius polli reference genome to investigate the effects of global change in West African waters.</title>
        <authorList>
            <person name="Mateo J.L."/>
            <person name="Blanco-Fernandez C."/>
            <person name="Garcia-Vazquez E."/>
            <person name="Machado-Schiaffino G."/>
        </authorList>
    </citation>
    <scope>NUCLEOTIDE SEQUENCE</scope>
    <source>
        <strain evidence="4">C29</strain>
        <tissue evidence="4">Fin</tissue>
    </source>
</reference>
<dbReference type="GO" id="GO:1903358">
    <property type="term" value="P:regulation of Golgi organization"/>
    <property type="evidence" value="ECO:0007669"/>
    <property type="project" value="TreeGrafter"/>
</dbReference>
<feature type="compositionally biased region" description="Low complexity" evidence="2">
    <location>
        <begin position="262"/>
        <end position="279"/>
    </location>
</feature>
<protein>
    <recommendedName>
        <fullName evidence="3">Short myomegalin-like EB1 binding protein N-terminal domain-containing protein</fullName>
    </recommendedName>
</protein>
<evidence type="ECO:0000256" key="2">
    <source>
        <dbReference type="SAM" id="MobiDB-lite"/>
    </source>
</evidence>
<dbReference type="InterPro" id="IPR052593">
    <property type="entry name" value="MT-associated_AKAP9-binding"/>
</dbReference>
<evidence type="ECO:0000313" key="5">
    <source>
        <dbReference type="Proteomes" id="UP001174136"/>
    </source>
</evidence>
<sequence length="711" mass="80242">MSSRGVCEACCVCGGPLQGNQRRWLFGGQNRRGGGCRTPTPAESQRGGRSASSQSSPCGSTWSLGSSASLSRYQQALSSPTKGLDLLSVLSHVLGRTVPRGGSRGEFLCGKCVAVLERVFKFDSVIARVKVLSSERLQKLREQRDRMGSWVRYAYDRGPPGEGERPGEDEGCGYREMLQDNMSLSEYECWSERWDACPHFIRTGKRCGRGPGCEGCDSLRVSDSDYESVCGVPRHLPAHVASPLVLSRNKYHSMPLHWSSQASLGGSSLSSRPTSRTQSVQSLDSLDGGADPFDWPEGSVDLLLKELKKIEGKPVCSPTGSRIPLLNRKEGRFSNQKRAMVETDRVNRELSFERNGQNGENGENEENEEKEEKEERYVPLDLTDDFLPLHLQVSACQLQQALGQLGGRLDEVLIGTQEDSEPPQNPGINISEQAWLAALRSDWLAGGRMEREMEEMRRVGREREGDLHILSTVLQHNQDLINDLRLSLREKDQVQEELEKEREVWRSREETLTAILQEKEALLLSQKEVLESSHKEVLALSDSVIGQGMLGDGTCAALANQLREKEVLLAVCLKDREESSATMWKEVNKMTAALQEYSIHKKQTEGRSVALGGEEQREKEQRQEERRGEEEQRREESRKLRGMERELKEVQCSLEREKEEREREERRLNDALEMRDRLIEKILWDSAERDRLFRDVQQNLLNTSGSAVQIT</sequence>
<feature type="compositionally biased region" description="Acidic residues" evidence="2">
    <location>
        <begin position="362"/>
        <end position="372"/>
    </location>
</feature>